<evidence type="ECO:0008006" key="4">
    <source>
        <dbReference type="Google" id="ProtNLM"/>
    </source>
</evidence>
<name>A0A560ESR8_9PROT</name>
<evidence type="ECO:0000256" key="1">
    <source>
        <dbReference type="SAM" id="SignalP"/>
    </source>
</evidence>
<evidence type="ECO:0000313" key="3">
    <source>
        <dbReference type="Proteomes" id="UP000319859"/>
    </source>
</evidence>
<proteinExistence type="predicted"/>
<dbReference type="RefSeq" id="WP_145753436.1">
    <property type="nucleotide sequence ID" value="NZ_VITN01000024.1"/>
</dbReference>
<feature type="signal peptide" evidence="1">
    <location>
        <begin position="1"/>
        <end position="22"/>
    </location>
</feature>
<dbReference type="InterPro" id="IPR035959">
    <property type="entry name" value="RutC-like_sf"/>
</dbReference>
<dbReference type="AlphaFoldDB" id="A0A560ESR8"/>
<dbReference type="PROSITE" id="PS51257">
    <property type="entry name" value="PROKAR_LIPOPROTEIN"/>
    <property type="match status" value="1"/>
</dbReference>
<sequence>MRNSLLLTTIFLGLACSPLAAAQQRETDATRLPLRYASPDNFPRWSASLAVVTKSWVKTADLGTITPSDTSGDLKAQLASALDALDKQLAARGARRNAIIRLNVRFVGEKLEDTRLIGDALAAYFAVRNNSMAGTVGGIDYPVRSTVGVESLEPAGAKVALQVRLVEDGDSLTRELVNPELRGRAATAPGTVLFGGVSAQQKDFTIEGYDNFEHEVTGAVKNLAKVLANASSGIGQVKTLTVYYAPHGKAEITDEVVRRNLLAALKTAGAKTVPKIEVQAVGSACTPQFQVILDGEAIAPATLAIAN</sequence>
<dbReference type="EMBL" id="VITN01000024">
    <property type="protein sequence ID" value="TWB12419.1"/>
    <property type="molecule type" value="Genomic_DNA"/>
</dbReference>
<accession>A0A560ESR8</accession>
<gene>
    <name evidence="2" type="ORF">FBZ89_12432</name>
</gene>
<dbReference type="CDD" id="cd00448">
    <property type="entry name" value="YjgF_YER057c_UK114_family"/>
    <property type="match status" value="1"/>
</dbReference>
<keyword evidence="1" id="KW-0732">Signal</keyword>
<comment type="caution">
    <text evidence="2">The sequence shown here is derived from an EMBL/GenBank/DDBJ whole genome shotgun (WGS) entry which is preliminary data.</text>
</comment>
<organism evidence="2 3">
    <name type="scientific">Nitrospirillum amazonense</name>
    <dbReference type="NCBI Taxonomy" id="28077"/>
    <lineage>
        <taxon>Bacteria</taxon>
        <taxon>Pseudomonadati</taxon>
        <taxon>Pseudomonadota</taxon>
        <taxon>Alphaproteobacteria</taxon>
        <taxon>Rhodospirillales</taxon>
        <taxon>Azospirillaceae</taxon>
        <taxon>Nitrospirillum</taxon>
    </lineage>
</organism>
<feature type="chain" id="PRO_5022244899" description="Enamine deaminase RidA (YjgF/YER057c/UK114 family)" evidence="1">
    <location>
        <begin position="23"/>
        <end position="307"/>
    </location>
</feature>
<dbReference type="Gene3D" id="3.30.1330.40">
    <property type="entry name" value="RutC-like"/>
    <property type="match status" value="1"/>
</dbReference>
<evidence type="ECO:0000313" key="2">
    <source>
        <dbReference type="EMBL" id="TWB12419.1"/>
    </source>
</evidence>
<dbReference type="SUPFAM" id="SSF55298">
    <property type="entry name" value="YjgF-like"/>
    <property type="match status" value="2"/>
</dbReference>
<dbReference type="Proteomes" id="UP000319859">
    <property type="component" value="Unassembled WGS sequence"/>
</dbReference>
<reference evidence="2 3" key="1">
    <citation type="submission" date="2019-06" db="EMBL/GenBank/DDBJ databases">
        <title>Genomic Encyclopedia of Type Strains, Phase IV (KMG-V): Genome sequencing to study the core and pangenomes of soil and plant-associated prokaryotes.</title>
        <authorList>
            <person name="Whitman W."/>
        </authorList>
    </citation>
    <scope>NUCLEOTIDE SEQUENCE [LARGE SCALE GENOMIC DNA]</scope>
    <source>
        <strain evidence="2 3">BR 11880</strain>
    </source>
</reference>
<protein>
    <recommendedName>
        <fullName evidence="4">Enamine deaminase RidA (YjgF/YER057c/UK114 family)</fullName>
    </recommendedName>
</protein>